<accession>A0A9Q8L8Q5</accession>
<name>A0A9Q8L8Q5_PASFU</name>
<dbReference type="Proteomes" id="UP000756132">
    <property type="component" value="Chromosome 1"/>
</dbReference>
<reference evidence="2" key="1">
    <citation type="submission" date="2021-12" db="EMBL/GenBank/DDBJ databases">
        <authorList>
            <person name="Zaccaron A."/>
            <person name="Stergiopoulos I."/>
        </authorList>
    </citation>
    <scope>NUCLEOTIDE SEQUENCE</scope>
    <source>
        <strain evidence="2">Race5_Kim</strain>
    </source>
</reference>
<dbReference type="KEGG" id="ffu:CLAFUR5_00207"/>
<proteinExistence type="predicted"/>
<reference evidence="2" key="2">
    <citation type="journal article" date="2022" name="Microb. Genom.">
        <title>A chromosome-scale genome assembly of the tomato pathogen Cladosporium fulvum reveals a compartmentalized genome architecture and the presence of a dispensable chromosome.</title>
        <authorList>
            <person name="Zaccaron A.Z."/>
            <person name="Chen L.H."/>
            <person name="Samaras A."/>
            <person name="Stergiopoulos I."/>
        </authorList>
    </citation>
    <scope>NUCLEOTIDE SEQUENCE</scope>
    <source>
        <strain evidence="2">Race5_Kim</strain>
    </source>
</reference>
<sequence>MNMPSVQEVRSVMNTLDSKSLPKMDSKDHTATMPLSKQDMERIKDASYSAAVLRPHTNQVIEAAKLRARDENDMQIRLQDMQYRYGIYNSDIGPEHETEYYCNCPVHQYQRHKQCRSGVQRRWGKAVMYPGEKYYDDNTFVSATTMSGSVLLPRTLWGGDPYAFRVVSPYGYYNSNMFRTISLNNELNLKAQAKIQAIEPKHSVWDEQPGVEAINNGMEKLKISDEKRQSVNASNAASLPTTKPKTSRMSSFRKSIGFKTTEEKASINAEKAVGSSIELQTSILAEERGR</sequence>
<dbReference type="EMBL" id="CP090163">
    <property type="protein sequence ID" value="UJO12922.1"/>
    <property type="molecule type" value="Genomic_DNA"/>
</dbReference>
<dbReference type="GeneID" id="71980085"/>
<evidence type="ECO:0000313" key="3">
    <source>
        <dbReference type="Proteomes" id="UP000756132"/>
    </source>
</evidence>
<dbReference type="OrthoDB" id="5736815at2759"/>
<gene>
    <name evidence="2" type="ORF">CLAFUR5_00207</name>
</gene>
<feature type="compositionally biased region" description="Polar residues" evidence="1">
    <location>
        <begin position="230"/>
        <end position="253"/>
    </location>
</feature>
<evidence type="ECO:0000256" key="1">
    <source>
        <dbReference type="SAM" id="MobiDB-lite"/>
    </source>
</evidence>
<feature type="region of interest" description="Disordered" evidence="1">
    <location>
        <begin position="227"/>
        <end position="255"/>
    </location>
</feature>
<protein>
    <submittedName>
        <fullName evidence="2">Uncharacterized protein</fullName>
    </submittedName>
</protein>
<evidence type="ECO:0000313" key="2">
    <source>
        <dbReference type="EMBL" id="UJO12922.1"/>
    </source>
</evidence>
<organism evidence="2 3">
    <name type="scientific">Passalora fulva</name>
    <name type="common">Tomato leaf mold</name>
    <name type="synonym">Cladosporium fulvum</name>
    <dbReference type="NCBI Taxonomy" id="5499"/>
    <lineage>
        <taxon>Eukaryota</taxon>
        <taxon>Fungi</taxon>
        <taxon>Dikarya</taxon>
        <taxon>Ascomycota</taxon>
        <taxon>Pezizomycotina</taxon>
        <taxon>Dothideomycetes</taxon>
        <taxon>Dothideomycetidae</taxon>
        <taxon>Mycosphaerellales</taxon>
        <taxon>Mycosphaerellaceae</taxon>
        <taxon>Fulvia</taxon>
    </lineage>
</organism>
<dbReference type="RefSeq" id="XP_047757288.1">
    <property type="nucleotide sequence ID" value="XM_047899355.1"/>
</dbReference>
<dbReference type="AlphaFoldDB" id="A0A9Q8L8Q5"/>
<keyword evidence="3" id="KW-1185">Reference proteome</keyword>